<proteinExistence type="predicted"/>
<name>A0AAW5QY10_9HYPH</name>
<accession>A0AAW5QY10</accession>
<dbReference type="EMBL" id="JALIDZ010000002">
    <property type="protein sequence ID" value="MCT8971239.1"/>
    <property type="molecule type" value="Genomic_DNA"/>
</dbReference>
<dbReference type="RefSeq" id="WP_261614806.1">
    <property type="nucleotide sequence ID" value="NZ_JALIDZ010000002.1"/>
</dbReference>
<dbReference type="PROSITE" id="PS51257">
    <property type="entry name" value="PROKAR_LIPOPROTEIN"/>
    <property type="match status" value="1"/>
</dbReference>
<keyword evidence="3" id="KW-1185">Reference proteome</keyword>
<keyword evidence="1" id="KW-0732">Signal</keyword>
<dbReference type="Proteomes" id="UP001320898">
    <property type="component" value="Unassembled WGS sequence"/>
</dbReference>
<reference evidence="2 3" key="1">
    <citation type="submission" date="2022-04" db="EMBL/GenBank/DDBJ databases">
        <authorList>
            <person name="Ye Y.-Q."/>
            <person name="Du Z.-J."/>
        </authorList>
    </citation>
    <scope>NUCLEOTIDE SEQUENCE [LARGE SCALE GENOMIC DNA]</scope>
    <source>
        <strain evidence="2 3">A6E488</strain>
    </source>
</reference>
<gene>
    <name evidence="2" type="ORF">MUB46_05135</name>
</gene>
<feature type="signal peptide" evidence="1">
    <location>
        <begin position="1"/>
        <end position="27"/>
    </location>
</feature>
<protein>
    <recommendedName>
        <fullName evidence="4">Lipoprotein</fullName>
    </recommendedName>
</protein>
<evidence type="ECO:0000256" key="1">
    <source>
        <dbReference type="SAM" id="SignalP"/>
    </source>
</evidence>
<dbReference type="AlphaFoldDB" id="A0AAW5QY10"/>
<sequence length="266" mass="30410">MTFGRDVRAVLSAVLLTAALAGCAAEAGDFGRPVKGYVNDVLLPDIGDRMARNRGEPVSDFMLTDDEKELRARSYRFIMPIHLDAFRARNETEWVRTRIWPDSRWRPDPTLYYRLMRKDGYQSNYGRWNSIIDEITADIPLVLPYYVVWQEVCRADQQRQAALSRTVMLTPTEDADARARVWENRRVADWAVTGMRWRVESYAYAIQRTEIEIPTGRYEAEANAVLDRLRSEVEWLATAVSDPTCGGGAIVSKSPPPYDGPMVVKR</sequence>
<evidence type="ECO:0008006" key="4">
    <source>
        <dbReference type="Google" id="ProtNLM"/>
    </source>
</evidence>
<evidence type="ECO:0000313" key="2">
    <source>
        <dbReference type="EMBL" id="MCT8971239.1"/>
    </source>
</evidence>
<evidence type="ECO:0000313" key="3">
    <source>
        <dbReference type="Proteomes" id="UP001320898"/>
    </source>
</evidence>
<organism evidence="2 3">
    <name type="scientific">Microbaculum marinisediminis</name>
    <dbReference type="NCBI Taxonomy" id="2931392"/>
    <lineage>
        <taxon>Bacteria</taxon>
        <taxon>Pseudomonadati</taxon>
        <taxon>Pseudomonadota</taxon>
        <taxon>Alphaproteobacteria</taxon>
        <taxon>Hyphomicrobiales</taxon>
        <taxon>Tepidamorphaceae</taxon>
        <taxon>Microbaculum</taxon>
    </lineage>
</organism>
<feature type="chain" id="PRO_5043464878" description="Lipoprotein" evidence="1">
    <location>
        <begin position="28"/>
        <end position="266"/>
    </location>
</feature>
<comment type="caution">
    <text evidence="2">The sequence shown here is derived from an EMBL/GenBank/DDBJ whole genome shotgun (WGS) entry which is preliminary data.</text>
</comment>